<protein>
    <recommendedName>
        <fullName evidence="5">ADP-ribosylglycohydrolase</fullName>
    </recommendedName>
</protein>
<dbReference type="OrthoDB" id="9761704at2"/>
<name>A0A0C7NP14_DEFTU</name>
<evidence type="ECO:0008006" key="5">
    <source>
        <dbReference type="Google" id="ProtNLM"/>
    </source>
</evidence>
<reference evidence="4" key="1">
    <citation type="submission" date="2014-11" db="EMBL/GenBank/DDBJ databases">
        <authorList>
            <person name="Wibberg D."/>
        </authorList>
    </citation>
    <scope>NUCLEOTIDE SEQUENCE [LARGE SCALE GENOMIC DNA]</scope>
    <source>
        <strain evidence="4">L3</strain>
    </source>
</reference>
<dbReference type="Pfam" id="PF03747">
    <property type="entry name" value="ADP_ribosyl_GH"/>
    <property type="match status" value="1"/>
</dbReference>
<evidence type="ECO:0000313" key="3">
    <source>
        <dbReference type="EMBL" id="CEP77647.1"/>
    </source>
</evidence>
<gene>
    <name evidence="3" type="ORF">DTL3_0316</name>
</gene>
<keyword evidence="1" id="KW-0460">Magnesium</keyword>
<keyword evidence="1" id="KW-0479">Metal-binding</keyword>
<evidence type="ECO:0000256" key="2">
    <source>
        <dbReference type="SAM" id="MobiDB-lite"/>
    </source>
</evidence>
<feature type="binding site" evidence="1">
    <location>
        <position position="400"/>
    </location>
    <ligand>
        <name>Mg(2+)</name>
        <dbReference type="ChEBI" id="CHEBI:18420"/>
        <label>1</label>
    </ligand>
</feature>
<dbReference type="InterPro" id="IPR005502">
    <property type="entry name" value="Ribosyl_crysJ1"/>
</dbReference>
<feature type="binding site" evidence="1">
    <location>
        <position position="193"/>
    </location>
    <ligand>
        <name>Mg(2+)</name>
        <dbReference type="ChEBI" id="CHEBI:18420"/>
        <label>1</label>
    </ligand>
</feature>
<dbReference type="KEGG" id="dtn:DTL3_0316"/>
<dbReference type="Proteomes" id="UP000032809">
    <property type="component" value="Chromosome I"/>
</dbReference>
<dbReference type="STRING" id="1006576.DTL3_0316"/>
<dbReference type="InterPro" id="IPR036705">
    <property type="entry name" value="Ribosyl_crysJ1_sf"/>
</dbReference>
<evidence type="ECO:0000313" key="4">
    <source>
        <dbReference type="Proteomes" id="UP000032809"/>
    </source>
</evidence>
<dbReference type="PATRIC" id="fig|1006576.9.peg.315"/>
<dbReference type="Gene3D" id="1.10.4080.10">
    <property type="entry name" value="ADP-ribosylation/Crystallin J1"/>
    <property type="match status" value="1"/>
</dbReference>
<dbReference type="AlphaFoldDB" id="A0A0C7NP14"/>
<dbReference type="SUPFAM" id="SSF101478">
    <property type="entry name" value="ADP-ribosylglycohydrolase"/>
    <property type="match status" value="1"/>
</dbReference>
<evidence type="ECO:0000256" key="1">
    <source>
        <dbReference type="PIRSR" id="PIRSR605502-1"/>
    </source>
</evidence>
<organism evidence="3 4">
    <name type="scientific">Defluviitoga tunisiensis</name>
    <dbReference type="NCBI Taxonomy" id="1006576"/>
    <lineage>
        <taxon>Bacteria</taxon>
        <taxon>Thermotogati</taxon>
        <taxon>Thermotogota</taxon>
        <taxon>Thermotogae</taxon>
        <taxon>Petrotogales</taxon>
        <taxon>Petrotogaceae</taxon>
        <taxon>Defluviitoga</taxon>
    </lineage>
</organism>
<accession>A0A0C7NP14</accession>
<dbReference type="EMBL" id="LN824141">
    <property type="protein sequence ID" value="CEP77647.1"/>
    <property type="molecule type" value="Genomic_DNA"/>
</dbReference>
<dbReference type="GO" id="GO:0046872">
    <property type="term" value="F:metal ion binding"/>
    <property type="evidence" value="ECO:0007669"/>
    <property type="project" value="UniProtKB-KW"/>
</dbReference>
<keyword evidence="4" id="KW-1185">Reference proteome</keyword>
<comment type="cofactor">
    <cofactor evidence="1">
        <name>Mg(2+)</name>
        <dbReference type="ChEBI" id="CHEBI:18420"/>
    </cofactor>
    <text evidence="1">Binds 2 magnesium ions per subunit.</text>
</comment>
<feature type="binding site" evidence="1">
    <location>
        <position position="398"/>
    </location>
    <ligand>
        <name>Mg(2+)</name>
        <dbReference type="ChEBI" id="CHEBI:18420"/>
        <label>1</label>
    </ligand>
</feature>
<feature type="binding site" evidence="1">
    <location>
        <position position="192"/>
    </location>
    <ligand>
        <name>Mg(2+)</name>
        <dbReference type="ChEBI" id="CHEBI:18420"/>
        <label>1</label>
    </ligand>
</feature>
<dbReference type="HOGENOM" id="CLU_033331_1_1_0"/>
<dbReference type="RefSeq" id="WP_045087239.1">
    <property type="nucleotide sequence ID" value="NZ_LN824141.1"/>
</dbReference>
<proteinExistence type="predicted"/>
<sequence length="457" mass="51734">MKAWKNELKRRKNAKPSKLSEENWGKMQELSIFPDDLLLAFWESNVPGSDAPESMIVGAVQSVENMGRDVSKAEILLEKGFQYLTTGDYPKLKAITSEIFYLLDNAPIIESHSFHNYSRPLKWGEISKSFPQTKFTPSNNVDLKDKIHGGWLGQLAGGSMGTRLEGYTHDALEQVYGDELGHYIGEVSTLNDDVTYELIFLKTYEEKKKEISSTDIAKNWISYIPFGWSAELIALENIKRGIFPPVSGYFHNPFQEWIGAQMRCMVQGLIAPGDPYKAAKLAFIDSQVSHSGNGIYGGIHSAVMTSLAFVLNDPKKIIIESLQYIPKNTEFNKIVLDVIKYCQETSNWLTVLRKVENDFESYNWVHLYPNTAAVITSLWFGEGNFDESMKIVASFGYDVDCNAGEIGTILGIIYGKQNLPNHWSNPLKNCLETYLPFFKKMKISDLAEWTYELTNIT</sequence>
<feature type="region of interest" description="Disordered" evidence="2">
    <location>
        <begin position="1"/>
        <end position="20"/>
    </location>
</feature>